<name>A0A9P7S1S7_9AGAR</name>
<accession>A0A9P7S1S7</accession>
<dbReference type="RefSeq" id="XP_043010205.1">
    <property type="nucleotide sequence ID" value="XM_043152119.1"/>
</dbReference>
<reference evidence="3" key="1">
    <citation type="journal article" date="2021" name="Genome Biol. Evol.">
        <title>The assembled and annotated genome of the fairy-ring fungus Marasmius oreades.</title>
        <authorList>
            <person name="Hiltunen M."/>
            <person name="Ament-Velasquez S.L."/>
            <person name="Johannesson H."/>
        </authorList>
    </citation>
    <scope>NUCLEOTIDE SEQUENCE</scope>
    <source>
        <strain evidence="3">03SP1</strain>
    </source>
</reference>
<feature type="region of interest" description="Disordered" evidence="1">
    <location>
        <begin position="199"/>
        <end position="223"/>
    </location>
</feature>
<dbReference type="OrthoDB" id="372421at2759"/>
<dbReference type="CDD" id="cd09862">
    <property type="entry name" value="PIN_Rrp44-like"/>
    <property type="match status" value="1"/>
</dbReference>
<keyword evidence="4" id="KW-1185">Reference proteome</keyword>
<dbReference type="GO" id="GO:0004540">
    <property type="term" value="F:RNA nuclease activity"/>
    <property type="evidence" value="ECO:0007669"/>
    <property type="project" value="UniProtKB-ARBA"/>
</dbReference>
<proteinExistence type="predicted"/>
<sequence length="223" mass="25733">MVEITIRKRPRTEAVITQRKFFKKTARGKVIKVLRERYLRDDVACGIEGCRECPTTSEETLPVNGDQRHQLYPNGHIVLPDTNVFLAQMELVESDLFSPPIILLQTVLEEVRHRSLPLYNRLKALTKADDKRIWVFYNEYRSETAIIREENETPNDRNDRGIRKATEWYNTHISLTRPPVRGRPPPKLPTVVLLTEDAGNRQKAEQSGIATISGEYTSSTRLH</sequence>
<dbReference type="Proteomes" id="UP001049176">
    <property type="component" value="Chromosome 4"/>
</dbReference>
<evidence type="ECO:0000256" key="1">
    <source>
        <dbReference type="SAM" id="MobiDB-lite"/>
    </source>
</evidence>
<dbReference type="KEGG" id="more:E1B28_007386"/>
<dbReference type="AlphaFoldDB" id="A0A9P7S1S7"/>
<feature type="domain" description="PIN" evidence="2">
    <location>
        <begin position="76"/>
        <end position="202"/>
    </location>
</feature>
<organism evidence="3 4">
    <name type="scientific">Marasmius oreades</name>
    <name type="common">fairy-ring Marasmius</name>
    <dbReference type="NCBI Taxonomy" id="181124"/>
    <lineage>
        <taxon>Eukaryota</taxon>
        <taxon>Fungi</taxon>
        <taxon>Dikarya</taxon>
        <taxon>Basidiomycota</taxon>
        <taxon>Agaricomycotina</taxon>
        <taxon>Agaricomycetes</taxon>
        <taxon>Agaricomycetidae</taxon>
        <taxon>Agaricales</taxon>
        <taxon>Marasmiineae</taxon>
        <taxon>Marasmiaceae</taxon>
        <taxon>Marasmius</taxon>
    </lineage>
</organism>
<dbReference type="EMBL" id="CM032184">
    <property type="protein sequence ID" value="KAG7093735.1"/>
    <property type="molecule type" value="Genomic_DNA"/>
</dbReference>
<dbReference type="InterPro" id="IPR002716">
    <property type="entry name" value="PIN_dom"/>
</dbReference>
<evidence type="ECO:0000313" key="4">
    <source>
        <dbReference type="Proteomes" id="UP001049176"/>
    </source>
</evidence>
<evidence type="ECO:0000313" key="3">
    <source>
        <dbReference type="EMBL" id="KAG7093735.1"/>
    </source>
</evidence>
<comment type="caution">
    <text evidence="3">The sequence shown here is derived from an EMBL/GenBank/DDBJ whole genome shotgun (WGS) entry which is preliminary data.</text>
</comment>
<dbReference type="SMART" id="SM00670">
    <property type="entry name" value="PINc"/>
    <property type="match status" value="1"/>
</dbReference>
<feature type="compositionally biased region" description="Polar residues" evidence="1">
    <location>
        <begin position="208"/>
        <end position="223"/>
    </location>
</feature>
<dbReference type="SUPFAM" id="SSF88723">
    <property type="entry name" value="PIN domain-like"/>
    <property type="match status" value="1"/>
</dbReference>
<dbReference type="InterPro" id="IPR029060">
    <property type="entry name" value="PIN-like_dom_sf"/>
</dbReference>
<protein>
    <recommendedName>
        <fullName evidence="2">PIN domain-containing protein</fullName>
    </recommendedName>
</protein>
<gene>
    <name evidence="3" type="ORF">E1B28_007386</name>
</gene>
<dbReference type="GeneID" id="66076462"/>
<dbReference type="Pfam" id="PF13638">
    <property type="entry name" value="PIN_4"/>
    <property type="match status" value="1"/>
</dbReference>
<dbReference type="Gene3D" id="3.40.50.1010">
    <property type="entry name" value="5'-nuclease"/>
    <property type="match status" value="1"/>
</dbReference>
<evidence type="ECO:0000259" key="2">
    <source>
        <dbReference type="SMART" id="SM00670"/>
    </source>
</evidence>